<gene>
    <name evidence="1" type="ORF">EFY87_00170</name>
</gene>
<evidence type="ECO:0000313" key="1">
    <source>
        <dbReference type="EMBL" id="RNI25109.1"/>
    </source>
</evidence>
<organism evidence="1 2">
    <name type="scientific">Flexivirga caeni</name>
    <dbReference type="NCBI Taxonomy" id="2294115"/>
    <lineage>
        <taxon>Bacteria</taxon>
        <taxon>Bacillati</taxon>
        <taxon>Actinomycetota</taxon>
        <taxon>Actinomycetes</taxon>
        <taxon>Micrococcales</taxon>
        <taxon>Dermacoccaceae</taxon>
        <taxon>Flexivirga</taxon>
    </lineage>
</organism>
<comment type="caution">
    <text evidence="1">The sequence shown here is derived from an EMBL/GenBank/DDBJ whole genome shotgun (WGS) entry which is preliminary data.</text>
</comment>
<dbReference type="GO" id="GO:0033499">
    <property type="term" value="P:galactose catabolic process via UDP-galactose, Leloir pathway"/>
    <property type="evidence" value="ECO:0007669"/>
    <property type="project" value="TreeGrafter"/>
</dbReference>
<dbReference type="PANTHER" id="PTHR10091">
    <property type="entry name" value="ALDOSE-1-EPIMERASE"/>
    <property type="match status" value="1"/>
</dbReference>
<dbReference type="InterPro" id="IPR008183">
    <property type="entry name" value="Aldose_1/G6P_1-epimerase"/>
</dbReference>
<dbReference type="AlphaFoldDB" id="A0A3M9MHS7"/>
<accession>A0A3M9MHS7</accession>
<dbReference type="GO" id="GO:0004034">
    <property type="term" value="F:aldose 1-epimerase activity"/>
    <property type="evidence" value="ECO:0007669"/>
    <property type="project" value="TreeGrafter"/>
</dbReference>
<dbReference type="GO" id="GO:0006006">
    <property type="term" value="P:glucose metabolic process"/>
    <property type="evidence" value="ECO:0007669"/>
    <property type="project" value="TreeGrafter"/>
</dbReference>
<keyword evidence="2" id="KW-1185">Reference proteome</keyword>
<reference evidence="1 2" key="1">
    <citation type="submission" date="2018-11" db="EMBL/GenBank/DDBJ databases">
        <title>Draft genome of Simplicispira Flexivirga sp. BO-16.</title>
        <authorList>
            <person name="Im W.T."/>
        </authorList>
    </citation>
    <scope>NUCLEOTIDE SEQUENCE [LARGE SCALE GENOMIC DNA]</scope>
    <source>
        <strain evidence="1 2">BO-16</strain>
    </source>
</reference>
<dbReference type="Gene3D" id="2.70.98.10">
    <property type="match status" value="1"/>
</dbReference>
<evidence type="ECO:0000313" key="2">
    <source>
        <dbReference type="Proteomes" id="UP000271678"/>
    </source>
</evidence>
<protein>
    <submittedName>
        <fullName evidence="1">Galactose mutarotase</fullName>
    </submittedName>
</protein>
<dbReference type="OrthoDB" id="4739604at2"/>
<dbReference type="SUPFAM" id="SSF74650">
    <property type="entry name" value="Galactose mutarotase-like"/>
    <property type="match status" value="1"/>
</dbReference>
<dbReference type="Pfam" id="PF01263">
    <property type="entry name" value="Aldose_epim"/>
    <property type="match status" value="1"/>
</dbReference>
<sequence length="316" mass="33836">MTEVPVLPSGQQWEIAHGEQRLTVVGVGGGIRSYEVGGRPVLHGFPADAPADAGRGQVLMPWPNRIGDGKYTFDGKAQQLPLTEPARHNASHGLVRWEQWSLAERTDSTVTVQFRLMPSPGWGGILDLSVRYELGDEGLTVTPSATNVGAVAVPFGFGAHPYLTTGESSVDELTLSLPADNWLTVDERLLPTGVRPVDGTGYDFRTERPIAQTALDTAFTGLKADADGRWRIRVASGDRSTTLWAEADSFPYTQLFTGDSLPGGRARHTGVAVEPMTCPANAFVSGESLVILQPGDSWSASWGIQCEAQALAATPR</sequence>
<dbReference type="InterPro" id="IPR011013">
    <property type="entry name" value="Gal_mutarotase_sf_dom"/>
</dbReference>
<proteinExistence type="predicted"/>
<dbReference type="PANTHER" id="PTHR10091:SF0">
    <property type="entry name" value="GALACTOSE MUTAROTASE"/>
    <property type="match status" value="1"/>
</dbReference>
<dbReference type="EMBL" id="RJJQ01000001">
    <property type="protein sequence ID" value="RNI25109.1"/>
    <property type="molecule type" value="Genomic_DNA"/>
</dbReference>
<dbReference type="InterPro" id="IPR014718">
    <property type="entry name" value="GH-type_carb-bd"/>
</dbReference>
<dbReference type="CDD" id="cd09022">
    <property type="entry name" value="Aldose_epim_Ec_YihR"/>
    <property type="match status" value="1"/>
</dbReference>
<dbReference type="Proteomes" id="UP000271678">
    <property type="component" value="Unassembled WGS sequence"/>
</dbReference>
<name>A0A3M9MHS7_9MICO</name>
<dbReference type="GO" id="GO:0030246">
    <property type="term" value="F:carbohydrate binding"/>
    <property type="evidence" value="ECO:0007669"/>
    <property type="project" value="InterPro"/>
</dbReference>
<dbReference type="InterPro" id="IPR037480">
    <property type="entry name" value="YihR-like"/>
</dbReference>
<dbReference type="RefSeq" id="WP_123269302.1">
    <property type="nucleotide sequence ID" value="NZ_RJJQ01000001.1"/>
</dbReference>